<dbReference type="InterPro" id="IPR053237">
    <property type="entry name" value="Natterin_C"/>
</dbReference>
<evidence type="ECO:0000313" key="4">
    <source>
        <dbReference type="EMBL" id="RZC75820.1"/>
    </source>
</evidence>
<feature type="domain" description="Agglutinin" evidence="3">
    <location>
        <begin position="148"/>
        <end position="277"/>
    </location>
</feature>
<dbReference type="InterPro" id="IPR036242">
    <property type="entry name" value="Agglutinin_dom_sf"/>
</dbReference>
<dbReference type="SUPFAM" id="SSF56973">
    <property type="entry name" value="Aerolisin/ETX pore-forming domain"/>
    <property type="match status" value="1"/>
</dbReference>
<accession>A0A4Y7KTX4</accession>
<dbReference type="InterPro" id="IPR055267">
    <property type="entry name" value="Aerolysin-like_C"/>
</dbReference>
<dbReference type="InterPro" id="IPR008998">
    <property type="entry name" value="Agglutinin"/>
</dbReference>
<dbReference type="AlphaFoldDB" id="A0A4Y7KTX4"/>
<evidence type="ECO:0000313" key="5">
    <source>
        <dbReference type="Proteomes" id="UP000316621"/>
    </source>
</evidence>
<protein>
    <recommendedName>
        <fullName evidence="3">Agglutinin domain-containing protein</fullName>
    </recommendedName>
</protein>
<dbReference type="Gramene" id="RZC75820">
    <property type="protein sequence ID" value="RZC75820"/>
    <property type="gene ID" value="C5167_002335"/>
</dbReference>
<dbReference type="SUPFAM" id="SSF50382">
    <property type="entry name" value="Agglutinin"/>
    <property type="match status" value="2"/>
</dbReference>
<gene>
    <name evidence="4" type="ORF">C5167_002335</name>
</gene>
<keyword evidence="5" id="KW-1185">Reference proteome</keyword>
<dbReference type="Gene3D" id="2.80.10.50">
    <property type="match status" value="2"/>
</dbReference>
<evidence type="ECO:0000259" key="3">
    <source>
        <dbReference type="SMART" id="SM00791"/>
    </source>
</evidence>
<dbReference type="CDD" id="cd20216">
    <property type="entry name" value="PFM_HFR-2-like"/>
    <property type="match status" value="1"/>
</dbReference>
<name>A0A4Y7KTX4_PAPSO</name>
<dbReference type="PANTHER" id="PTHR39244">
    <property type="entry name" value="NATTERIN-4"/>
    <property type="match status" value="1"/>
</dbReference>
<evidence type="ECO:0000256" key="1">
    <source>
        <dbReference type="ARBA" id="ARBA00009831"/>
    </source>
</evidence>
<organism evidence="4 5">
    <name type="scientific">Papaver somniferum</name>
    <name type="common">Opium poppy</name>
    <dbReference type="NCBI Taxonomy" id="3469"/>
    <lineage>
        <taxon>Eukaryota</taxon>
        <taxon>Viridiplantae</taxon>
        <taxon>Streptophyta</taxon>
        <taxon>Embryophyta</taxon>
        <taxon>Tracheophyta</taxon>
        <taxon>Spermatophyta</taxon>
        <taxon>Magnoliopsida</taxon>
        <taxon>Ranunculales</taxon>
        <taxon>Papaveraceae</taxon>
        <taxon>Papaveroideae</taxon>
        <taxon>Papaver</taxon>
    </lineage>
</organism>
<dbReference type="Proteomes" id="UP000316621">
    <property type="component" value="Chromosome 9"/>
</dbReference>
<dbReference type="CDD" id="cd00257">
    <property type="entry name" value="beta-trefoil_FSCN-like"/>
    <property type="match status" value="1"/>
</dbReference>
<dbReference type="PANTHER" id="PTHR39244:SF5">
    <property type="entry name" value="NATTERIN-3-LIKE"/>
    <property type="match status" value="1"/>
</dbReference>
<comment type="similarity">
    <text evidence="1">Belongs to the aerolysin family.</text>
</comment>
<proteinExistence type="inferred from homology"/>
<dbReference type="Pfam" id="PF01117">
    <property type="entry name" value="Aerolysin"/>
    <property type="match status" value="1"/>
</dbReference>
<dbReference type="Gene3D" id="2.170.15.10">
    <property type="entry name" value="Proaerolysin, chain A, domain 3"/>
    <property type="match status" value="1"/>
</dbReference>
<dbReference type="OMA" id="ETETAQW"/>
<dbReference type="EMBL" id="CM010723">
    <property type="protein sequence ID" value="RZC75820.1"/>
    <property type="molecule type" value="Genomic_DNA"/>
</dbReference>
<sequence>MVMELPRFFALESVDVSKYLRHEKGDDANCTGEEVVSPYTKFEGKMPSKKDNNGKDLVHIRCCYNNKYLVKLDNGYRISPRATAPVEDQTDPSCTLFEPIFNNDGRVQFKHVQLNQAVGVYAADQNCIKVAPNAEASYFNVVNWQSLMVLPKHVAFKGQDGKYLNVLIDDSHSCSLVFSSDDAGDETVAQEVVTTRDGSICLKSDYTTDYWYQNRDDKIIANGRRNNFQPVKLADNIIALRCLSSNRYCRSVKDGDNYYLKADRSTISSDTRLEVEELVLRRSIYNVQFRKSDSRIYGETEITVASGEVVNRTNADDTVELKLSYADTRAHSWNFSGSLTFGAKYTIKTGVPLICESKIEISASITLGIQYTTTNSTTILAETVYKVNVPANTSVKVSLKATKGYCDVPFSYTQCDTLYNGQTETYRKHDGVFTGNNAYYLRYETAEKAL</sequence>
<dbReference type="SMART" id="SM00791">
    <property type="entry name" value="Agglutinin"/>
    <property type="match status" value="1"/>
</dbReference>
<keyword evidence="2" id="KW-1015">Disulfide bond</keyword>
<evidence type="ECO:0000256" key="2">
    <source>
        <dbReference type="ARBA" id="ARBA00023157"/>
    </source>
</evidence>
<reference evidence="4 5" key="1">
    <citation type="journal article" date="2018" name="Science">
        <title>The opium poppy genome and morphinan production.</title>
        <authorList>
            <person name="Guo L."/>
            <person name="Winzer T."/>
            <person name="Yang X."/>
            <person name="Li Y."/>
            <person name="Ning Z."/>
            <person name="He Z."/>
            <person name="Teodor R."/>
            <person name="Lu Y."/>
            <person name="Bowser T.A."/>
            <person name="Graham I.A."/>
            <person name="Ye K."/>
        </authorList>
    </citation>
    <scope>NUCLEOTIDE SEQUENCE [LARGE SCALE GENOMIC DNA]</scope>
    <source>
        <strain evidence="5">cv. HN1</strain>
        <tissue evidence="4">Leaves</tissue>
    </source>
</reference>
<dbReference type="Pfam" id="PF07468">
    <property type="entry name" value="Agglutinin"/>
    <property type="match status" value="2"/>
</dbReference>